<name>A0A7T0G312_9BACT</name>
<dbReference type="InterPro" id="IPR051257">
    <property type="entry name" value="Diverse_CBS-Domain"/>
</dbReference>
<dbReference type="PANTHER" id="PTHR43080:SF2">
    <property type="entry name" value="CBS DOMAIN-CONTAINING PROTEIN"/>
    <property type="match status" value="1"/>
</dbReference>
<gene>
    <name evidence="4" type="ORF">G3M78_05305</name>
</gene>
<dbReference type="Pfam" id="PF00571">
    <property type="entry name" value="CBS"/>
    <property type="match status" value="2"/>
</dbReference>
<accession>A0A7T0G312</accession>
<dbReference type="PANTHER" id="PTHR43080">
    <property type="entry name" value="CBS DOMAIN-CONTAINING PROTEIN CBSX3, MITOCHONDRIAL"/>
    <property type="match status" value="1"/>
</dbReference>
<dbReference type="InterPro" id="IPR046342">
    <property type="entry name" value="CBS_dom_sf"/>
</dbReference>
<dbReference type="KEGG" id="nva:G3M78_05305"/>
<dbReference type="Proteomes" id="UP000594464">
    <property type="component" value="Chromosome"/>
</dbReference>
<sequence>MNKVGDYMSTTLYSTSPDKFAHEAVDDMYKNKVSALLVKDKDAYVGIFTKTDWMILALKGECDPKSVKVSTLMTTIKSTIDKGETIARASALIEERKVRHLPVTDNGTIVGMFSVKDMEKYYLDLHKQTEF</sequence>
<protein>
    <submittedName>
        <fullName evidence="4">CBS domain-containing protein</fullName>
    </submittedName>
</protein>
<reference evidence="5" key="1">
    <citation type="submission" date="2020-02" db="EMBL/GenBank/DDBJ databases">
        <title>Genomic and physiological characterization of two novel Nitrospinaceae genera.</title>
        <authorList>
            <person name="Mueller A.J."/>
            <person name="Jung M.-Y."/>
            <person name="Strachan C.R."/>
            <person name="Herbold C.W."/>
            <person name="Kirkegaard R.H."/>
            <person name="Daims H."/>
        </authorList>
    </citation>
    <scope>NUCLEOTIDE SEQUENCE [LARGE SCALE GENOMIC DNA]</scope>
</reference>
<dbReference type="PROSITE" id="PS51371">
    <property type="entry name" value="CBS"/>
    <property type="match status" value="1"/>
</dbReference>
<evidence type="ECO:0000259" key="3">
    <source>
        <dbReference type="PROSITE" id="PS51371"/>
    </source>
</evidence>
<proteinExistence type="predicted"/>
<evidence type="ECO:0000313" key="4">
    <source>
        <dbReference type="EMBL" id="QPJ64833.1"/>
    </source>
</evidence>
<evidence type="ECO:0000256" key="1">
    <source>
        <dbReference type="ARBA" id="ARBA00023122"/>
    </source>
</evidence>
<evidence type="ECO:0000256" key="2">
    <source>
        <dbReference type="PROSITE-ProRule" id="PRU00703"/>
    </source>
</evidence>
<organism evidence="4 5">
    <name type="scientific">Candidatus Nitrohelix vancouverensis</name>
    <dbReference type="NCBI Taxonomy" id="2705534"/>
    <lineage>
        <taxon>Bacteria</taxon>
        <taxon>Pseudomonadati</taxon>
        <taxon>Nitrospinota/Tectimicrobiota group</taxon>
        <taxon>Nitrospinota</taxon>
        <taxon>Nitrospinia</taxon>
        <taxon>Nitrospinales</taxon>
        <taxon>Nitrospinaceae</taxon>
        <taxon>Candidatus Nitrohelix</taxon>
    </lineage>
</organism>
<dbReference type="Gene3D" id="3.10.580.10">
    <property type="entry name" value="CBS-domain"/>
    <property type="match status" value="1"/>
</dbReference>
<dbReference type="AlphaFoldDB" id="A0A7T0G312"/>
<dbReference type="EMBL" id="CP048620">
    <property type="protein sequence ID" value="QPJ64833.1"/>
    <property type="molecule type" value="Genomic_DNA"/>
</dbReference>
<dbReference type="InterPro" id="IPR000644">
    <property type="entry name" value="CBS_dom"/>
</dbReference>
<feature type="domain" description="CBS" evidence="3">
    <location>
        <begin position="73"/>
        <end position="128"/>
    </location>
</feature>
<keyword evidence="1 2" id="KW-0129">CBS domain</keyword>
<evidence type="ECO:0000313" key="5">
    <source>
        <dbReference type="Proteomes" id="UP000594464"/>
    </source>
</evidence>
<dbReference type="SUPFAM" id="SSF54631">
    <property type="entry name" value="CBS-domain pair"/>
    <property type="match status" value="1"/>
</dbReference>
<dbReference type="SMART" id="SM00116">
    <property type="entry name" value="CBS"/>
    <property type="match status" value="2"/>
</dbReference>